<protein>
    <recommendedName>
        <fullName evidence="8">Bile acid-CoA:amino acid N-acyltransferase</fullName>
    </recommendedName>
</protein>
<dbReference type="InterPro" id="IPR006862">
    <property type="entry name" value="Thio_Ohase/aa_AcTrfase"/>
</dbReference>
<keyword evidence="2" id="KW-0443">Lipid metabolism</keyword>
<feature type="active site" description="Charge relay system" evidence="3">
    <location>
        <position position="413"/>
    </location>
</feature>
<name>A0A974I693_XENLA</name>
<evidence type="ECO:0000256" key="3">
    <source>
        <dbReference type="PIRSR" id="PIRSR016521-1"/>
    </source>
</evidence>
<dbReference type="InterPro" id="IPR029058">
    <property type="entry name" value="AB_hydrolase_fold"/>
</dbReference>
<evidence type="ECO:0000256" key="2">
    <source>
        <dbReference type="ARBA" id="ARBA00022832"/>
    </source>
</evidence>
<feature type="domain" description="Acyl-CoA thioester hydrolase/bile acid-CoA amino acid N-acetyltransferase" evidence="4">
    <location>
        <begin position="66"/>
        <end position="194"/>
    </location>
</feature>
<dbReference type="GO" id="GO:0047617">
    <property type="term" value="F:fatty acyl-CoA hydrolase activity"/>
    <property type="evidence" value="ECO:0007669"/>
    <property type="project" value="TreeGrafter"/>
</dbReference>
<dbReference type="PANTHER" id="PTHR10824">
    <property type="entry name" value="ACYL-COENZYME A THIOESTERASE-RELATED"/>
    <property type="match status" value="1"/>
</dbReference>
<proteinExistence type="inferred from homology"/>
<dbReference type="EMBL" id="CM004466">
    <property type="protein sequence ID" value="OCU02677.1"/>
    <property type="molecule type" value="Genomic_DNA"/>
</dbReference>
<accession>A0A974I693</accession>
<evidence type="ECO:0000313" key="7">
    <source>
        <dbReference type="Proteomes" id="UP000694892"/>
    </source>
</evidence>
<feature type="domain" description="BAAT/Acyl-CoA thioester hydrolase C-terminal" evidence="5">
    <location>
        <begin position="257"/>
        <end position="464"/>
    </location>
</feature>
<dbReference type="PANTHER" id="PTHR10824:SF37">
    <property type="entry name" value="ACYL-COENZYME A AMINO ACID N-ACYLTRANSFERASE 1 ISOFORM X1"/>
    <property type="match status" value="1"/>
</dbReference>
<dbReference type="FunFam" id="3.40.50.1820:FF:000024">
    <property type="entry name" value="acyl-coenzyme A thioesterase 4"/>
    <property type="match status" value="1"/>
</dbReference>
<dbReference type="OMA" id="RPFLWGG"/>
<evidence type="ECO:0000256" key="1">
    <source>
        <dbReference type="ARBA" id="ARBA00006538"/>
    </source>
</evidence>
<dbReference type="Pfam" id="PF08840">
    <property type="entry name" value="BAAT_C"/>
    <property type="match status" value="1"/>
</dbReference>
<dbReference type="GO" id="GO:0006637">
    <property type="term" value="P:acyl-CoA metabolic process"/>
    <property type="evidence" value="ECO:0007669"/>
    <property type="project" value="InterPro"/>
</dbReference>
<dbReference type="InterPro" id="IPR014940">
    <property type="entry name" value="BAAT_C"/>
</dbReference>
<evidence type="ECO:0008006" key="8">
    <source>
        <dbReference type="Google" id="ProtNLM"/>
    </source>
</evidence>
<dbReference type="GO" id="GO:0006631">
    <property type="term" value="P:fatty acid metabolic process"/>
    <property type="evidence" value="ECO:0007669"/>
    <property type="project" value="UniProtKB-KW"/>
</dbReference>
<evidence type="ECO:0000259" key="4">
    <source>
        <dbReference type="Pfam" id="PF04775"/>
    </source>
</evidence>
<organism evidence="6 7">
    <name type="scientific">Xenopus laevis</name>
    <name type="common">African clawed frog</name>
    <dbReference type="NCBI Taxonomy" id="8355"/>
    <lineage>
        <taxon>Eukaryota</taxon>
        <taxon>Metazoa</taxon>
        <taxon>Chordata</taxon>
        <taxon>Craniata</taxon>
        <taxon>Vertebrata</taxon>
        <taxon>Euteleostomi</taxon>
        <taxon>Amphibia</taxon>
        <taxon>Batrachia</taxon>
        <taxon>Anura</taxon>
        <taxon>Pipoidea</taxon>
        <taxon>Pipidae</taxon>
        <taxon>Xenopodinae</taxon>
        <taxon>Xenopus</taxon>
        <taxon>Xenopus</taxon>
    </lineage>
</organism>
<evidence type="ECO:0000313" key="6">
    <source>
        <dbReference type="EMBL" id="OCU02677.1"/>
    </source>
</evidence>
<dbReference type="InterPro" id="IPR016662">
    <property type="entry name" value="Acyl-CoA_thioEstase_long-chain"/>
</dbReference>
<keyword evidence="2" id="KW-0276">Fatty acid metabolism</keyword>
<comment type="similarity">
    <text evidence="1">Belongs to the C/M/P thioester hydrolase family.</text>
</comment>
<dbReference type="Gene3D" id="2.60.40.2240">
    <property type="entry name" value="Acyl-CoA thioester hydrolase/BAAT N-terminal domain"/>
    <property type="match status" value="1"/>
</dbReference>
<dbReference type="SUPFAM" id="SSF53474">
    <property type="entry name" value="alpha/beta-Hydrolases"/>
    <property type="match status" value="1"/>
</dbReference>
<dbReference type="PIRSF" id="PIRSF016521">
    <property type="entry name" value="Acyl-CoA_hydro"/>
    <property type="match status" value="1"/>
</dbReference>
<gene>
    <name evidence="6" type="ORF">XELAEV_18008443mg</name>
</gene>
<dbReference type="Gene3D" id="3.40.50.1820">
    <property type="entry name" value="alpha/beta hydrolase"/>
    <property type="match status" value="1"/>
</dbReference>
<evidence type="ECO:0000259" key="5">
    <source>
        <dbReference type="Pfam" id="PF08840"/>
    </source>
</evidence>
<dbReference type="InterPro" id="IPR042490">
    <property type="entry name" value="Thio_Ohase/BAAT_N"/>
</dbReference>
<dbReference type="Proteomes" id="UP000694892">
    <property type="component" value="Chromosome 1L"/>
</dbReference>
<dbReference type="FunFam" id="2.60.40.2240:FF:000001">
    <property type="entry name" value="acyl-coenzyme A thioesterase 4"/>
    <property type="match status" value="1"/>
</dbReference>
<reference evidence="7" key="1">
    <citation type="journal article" date="2016" name="Nature">
        <title>Genome evolution in the allotetraploid frog Xenopus laevis.</title>
        <authorList>
            <person name="Session A.M."/>
            <person name="Uno Y."/>
            <person name="Kwon T."/>
            <person name="Chapman J.A."/>
            <person name="Toyoda A."/>
            <person name="Takahashi S."/>
            <person name="Fukui A."/>
            <person name="Hikosaka A."/>
            <person name="Suzuki A."/>
            <person name="Kondo M."/>
            <person name="van Heeringen S.J."/>
            <person name="Quigley I."/>
            <person name="Heinz S."/>
            <person name="Ogino H."/>
            <person name="Ochi H."/>
            <person name="Hellsten U."/>
            <person name="Lyons J.B."/>
            <person name="Simakov O."/>
            <person name="Putnam N."/>
            <person name="Stites J."/>
            <person name="Kuroki Y."/>
            <person name="Tanaka T."/>
            <person name="Michiue T."/>
            <person name="Watanabe M."/>
            <person name="Bogdanovic O."/>
            <person name="Lister R."/>
            <person name="Georgiou G."/>
            <person name="Paranjpe S.S."/>
            <person name="van Kruijsbergen I."/>
            <person name="Shu S."/>
            <person name="Carlson J."/>
            <person name="Kinoshita T."/>
            <person name="Ohta Y."/>
            <person name="Mawaribuchi S."/>
            <person name="Jenkins J."/>
            <person name="Grimwood J."/>
            <person name="Schmutz J."/>
            <person name="Mitros T."/>
            <person name="Mozaffari S.V."/>
            <person name="Suzuki Y."/>
            <person name="Haramoto Y."/>
            <person name="Yamamoto T.S."/>
            <person name="Takagi C."/>
            <person name="Heald R."/>
            <person name="Miller K."/>
            <person name="Haudenschild C."/>
            <person name="Kitzman J."/>
            <person name="Nakayama T."/>
            <person name="Izutsu Y."/>
            <person name="Robert J."/>
            <person name="Fortriede J."/>
            <person name="Burns K."/>
            <person name="Lotay V."/>
            <person name="Karimi K."/>
            <person name="Yasuoka Y."/>
            <person name="Dichmann D.S."/>
            <person name="Flajnik M.F."/>
            <person name="Houston D.W."/>
            <person name="Shendure J."/>
            <person name="DuPasquier L."/>
            <person name="Vize P.D."/>
            <person name="Zorn A.M."/>
            <person name="Ito M."/>
            <person name="Marcotte E.M."/>
            <person name="Wallingford J.B."/>
            <person name="Ito Y."/>
            <person name="Asashima M."/>
            <person name="Ueno N."/>
            <person name="Matsuda Y."/>
            <person name="Veenstra G.J."/>
            <person name="Fujiyama A."/>
            <person name="Harland R.M."/>
            <person name="Taira M."/>
            <person name="Rokhsar D.S."/>
        </authorList>
    </citation>
    <scope>NUCLEOTIDE SEQUENCE [LARGE SCALE GENOMIC DNA]</scope>
    <source>
        <strain evidence="7">J</strain>
    </source>
</reference>
<dbReference type="Pfam" id="PF04775">
    <property type="entry name" value="Bile_Hydr_Trans"/>
    <property type="match status" value="1"/>
</dbReference>
<sequence>MSVSRQIDARRQNTCDKLDGDAGVKNLIGLIEKSQVFQSISGSVWCRSASPEMIGLAATPEVSLADEPVRIRAWGLPPQTLITLRAWVQDEKKEIFHSRAFYKTDTEGKVDLDQSEATGGDYQGVHPMGLFWSLKPITPYRRLIKRDVMGSPFRVHLELYPTVLLVPFEDQIPAVTTVVERWYVAPGVRRLEVRDGRVRGTLFLPPGEGPFPGVIDMFGGIGGLLEFRSSLLASRGFASLALAYFAYEDLPSFLGVVDLTYFEEAAQFLLRHPKVSGDGVGVVAVCKGAEIALCMASYLPQVQATVCINSTNAVNGNHLTYGDISVEGIPFQIERVQTHSEAMQLSSTLEDPRKPEYQDCILPIERARGPVLFCVGEKDQNYDSLFFANEALARARKNGKQNVYVRCYPGAGHLLEPPGSPFCPVSQSPFFPLPLMWGGELVPHCIAQETCWREMQDFLHSNLNPCTKSKL</sequence>
<feature type="active site" description="Charge relay system" evidence="3">
    <location>
        <position position="379"/>
    </location>
</feature>
<dbReference type="AlphaFoldDB" id="A0A974I693"/>
<feature type="active site" description="Charge relay system" evidence="3">
    <location>
        <position position="286"/>
    </location>
</feature>